<name>A0A5K1V0F6_ENTHI</name>
<reference evidence="1 2" key="1">
    <citation type="submission" date="2016-05" db="EMBL/GenBank/DDBJ databases">
        <title>First whole genome sequencing of Entamoeba histolytica HM1:IMSS-clone-6.</title>
        <authorList>
            <person name="Mukherjee Avik.K."/>
            <person name="Izumyama S."/>
            <person name="Nakada-Tsukui K."/>
            <person name="Nozaki T."/>
        </authorList>
    </citation>
    <scope>NUCLEOTIDE SEQUENCE [LARGE SCALE GENOMIC DNA]</scope>
    <source>
        <strain evidence="1 2">HM1:IMSS clone 6</strain>
    </source>
</reference>
<dbReference type="VEuPathDB" id="AmoebaDB:EHI5A_008070"/>
<gene>
    <name evidence="1" type="ORF">CL6EHI_013320</name>
</gene>
<dbReference type="EMBL" id="BDEQ01000001">
    <property type="protein sequence ID" value="GAT93369.1"/>
    <property type="molecule type" value="Genomic_DNA"/>
</dbReference>
<proteinExistence type="predicted"/>
<dbReference type="Proteomes" id="UP000078387">
    <property type="component" value="Unassembled WGS sequence"/>
</dbReference>
<dbReference type="VEuPathDB" id="AmoebaDB:EHI7A_039640"/>
<dbReference type="OMA" id="YMNARRF"/>
<evidence type="ECO:0000313" key="2">
    <source>
        <dbReference type="Proteomes" id="UP000078387"/>
    </source>
</evidence>
<evidence type="ECO:0008006" key="3">
    <source>
        <dbReference type="Google" id="ProtNLM"/>
    </source>
</evidence>
<dbReference type="VEuPathDB" id="AmoebaDB:EHI8A_038180"/>
<comment type="caution">
    <text evidence="1">The sequence shown here is derived from an EMBL/GenBank/DDBJ whole genome shotgun (WGS) entry which is preliminary data.</text>
</comment>
<evidence type="ECO:0000313" key="1">
    <source>
        <dbReference type="EMBL" id="GAT93369.1"/>
    </source>
</evidence>
<dbReference type="VEuPathDB" id="AmoebaDB:EHI_013320"/>
<dbReference type="VEuPathDB" id="AmoebaDB:KM1_079940"/>
<organism evidence="1 2">
    <name type="scientific">Entamoeba histolytica</name>
    <dbReference type="NCBI Taxonomy" id="5759"/>
    <lineage>
        <taxon>Eukaryota</taxon>
        <taxon>Amoebozoa</taxon>
        <taxon>Evosea</taxon>
        <taxon>Archamoebae</taxon>
        <taxon>Mastigamoebida</taxon>
        <taxon>Entamoebidae</taxon>
        <taxon>Entamoeba</taxon>
    </lineage>
</organism>
<protein>
    <recommendedName>
        <fullName evidence="3">Leucine-rich repeat containing protein</fullName>
    </recommendedName>
</protein>
<sequence length="460" mass="52956">MKVQLEHLYLLNVVLYLDYMNARKFAQINSKCLKTIHCLLRNPNIVNVEGESKLSQLSSKTKGIIGELKTFDGIQTLSCDYEVLLNIPFTLIKNVQCFNLSLKLLQPFDLIKIKEYDITDKIIELTLFIYTNVDTRFDFTRFKSLRRLHINYGFNVNEQSLELISPILNVLPHFTKLIIECAASGVLQFLPYIKQLNKIRIEILLRVIGLKDSIYNELKEIHSYCKICSVFNNISPFLINHSIPLLIDQKKLFIIAPDIVETDEVESAWNLYYPSKVSIFGNKDLFTNVKELNLSHYDSLIDLSLSRIHSYNPIQLSFPVSLRSLSFSCFNVTPFPSLSSLKIEELKVNDCSTVVSLCLPTTLTKLYVFDCERLTEIIDLNNEKMRDLKISCPSVKMIVPYVSKKRLKKYYNKVTSNNPVDILVSQRARQCMGKTDNFSDVELPTSNIPLVRRSFVSVNC</sequence>
<accession>A0A5K1V0F6</accession>
<dbReference type="AlphaFoldDB" id="A0A5K1V0F6"/>